<dbReference type="PRINTS" id="PR00344">
    <property type="entry name" value="BCTRLSENSOR"/>
</dbReference>
<dbReference type="PROSITE" id="PS50885">
    <property type="entry name" value="HAMP"/>
    <property type="match status" value="1"/>
</dbReference>
<feature type="transmembrane region" description="Helical" evidence="11">
    <location>
        <begin position="18"/>
        <end position="39"/>
    </location>
</feature>
<dbReference type="CDD" id="cd00082">
    <property type="entry name" value="HisKA"/>
    <property type="match status" value="1"/>
</dbReference>
<dbReference type="PANTHER" id="PTHR45436">
    <property type="entry name" value="SENSOR HISTIDINE KINASE YKOH"/>
    <property type="match status" value="1"/>
</dbReference>
<gene>
    <name evidence="14" type="ORF">U472_02390</name>
</gene>
<dbReference type="InterPro" id="IPR004358">
    <property type="entry name" value="Sig_transdc_His_kin-like_C"/>
</dbReference>
<dbReference type="FunFam" id="1.10.287.130:FF:000001">
    <property type="entry name" value="Two-component sensor histidine kinase"/>
    <property type="match status" value="1"/>
</dbReference>
<evidence type="ECO:0000259" key="13">
    <source>
        <dbReference type="PROSITE" id="PS50885"/>
    </source>
</evidence>
<feature type="domain" description="Histidine kinase" evidence="12">
    <location>
        <begin position="252"/>
        <end position="467"/>
    </location>
</feature>
<evidence type="ECO:0000259" key="12">
    <source>
        <dbReference type="PROSITE" id="PS50109"/>
    </source>
</evidence>
<evidence type="ECO:0000256" key="10">
    <source>
        <dbReference type="ARBA" id="ARBA00023136"/>
    </source>
</evidence>
<sequence length="467" mass="53472">MIDKLKNFFSRIKVRLTFWYIIILVLVLILFSGALYWSMESYIHDRVRKQLQIQAEKVLREVNKEQKEDGGPYLLKLEEELEEIVFKGTTSAFYNQSGELLMGKDIDKVTPKIIKPAESDFLIELESRRKDQKWVVVTLAAKNKQGFIGYLRLARSLAGEEATLNKLIAILILAIPLTLLLASSGGYFLAYKALKPIDQISKTAQAISHSNLSKRIIANNDDDETGRLIDTLNDLLNRLEEAFSREKRFTSDASHELRTPIAIIRVHAEENLKEERSAKEYRHALKVIQKQTDYMSHLVGQLLLLARSDMNQHPIEKESLDFTELIEIVIEEMEELALKKDINIDFEIEQGLRLYGDQSMLTQLLINLLDNAIKYTPPKGSIDIKVKSQSNQIRIEIKDTGIGISKEDQAYIFDRFYRVDKSRSRASGGSGLGLSICQWIVRIHKGNIEIESEINQGSIFTIYLPQK</sequence>
<keyword evidence="6 11" id="KW-0812">Transmembrane</keyword>
<dbReference type="FunFam" id="3.30.565.10:FF:000006">
    <property type="entry name" value="Sensor histidine kinase WalK"/>
    <property type="match status" value="1"/>
</dbReference>
<evidence type="ECO:0000256" key="1">
    <source>
        <dbReference type="ARBA" id="ARBA00000085"/>
    </source>
</evidence>
<dbReference type="SUPFAM" id="SSF158472">
    <property type="entry name" value="HAMP domain-like"/>
    <property type="match status" value="1"/>
</dbReference>
<dbReference type="SMART" id="SM00387">
    <property type="entry name" value="HATPase_c"/>
    <property type="match status" value="1"/>
</dbReference>
<reference evidence="14 15" key="2">
    <citation type="submission" date="2016-08" db="EMBL/GenBank/DDBJ databases">
        <title>Orenia metallireducens sp. nov. strain Z6, a Novel Metal-reducing Firmicute from the Deep Subsurface.</title>
        <authorList>
            <person name="Maxim B.I."/>
            <person name="Kenneth K."/>
            <person name="Flynn T.M."/>
            <person name="Oloughlin E.J."/>
            <person name="Locke R.A."/>
            <person name="Weber J.R."/>
            <person name="Egan S.M."/>
            <person name="Mackie R.I."/>
            <person name="Cann I.K."/>
        </authorList>
    </citation>
    <scope>NUCLEOTIDE SEQUENCE [LARGE SCALE GENOMIC DNA]</scope>
    <source>
        <strain evidence="14 15">Z6</strain>
    </source>
</reference>
<dbReference type="Gene3D" id="1.10.287.130">
    <property type="match status" value="1"/>
</dbReference>
<comment type="subcellular location">
    <subcellularLocation>
        <location evidence="2">Membrane</location>
    </subcellularLocation>
</comment>
<evidence type="ECO:0000313" key="14">
    <source>
        <dbReference type="EMBL" id="OCL28067.1"/>
    </source>
</evidence>
<dbReference type="InterPro" id="IPR050428">
    <property type="entry name" value="TCS_sensor_his_kinase"/>
</dbReference>
<feature type="domain" description="HAMP" evidence="13">
    <location>
        <begin position="191"/>
        <end position="244"/>
    </location>
</feature>
<accession>A0A1C0ACH3</accession>
<keyword evidence="8 11" id="KW-1133">Transmembrane helix</keyword>
<dbReference type="PANTHER" id="PTHR45436:SF5">
    <property type="entry name" value="SENSOR HISTIDINE KINASE TRCS"/>
    <property type="match status" value="1"/>
</dbReference>
<dbReference type="InterPro" id="IPR003594">
    <property type="entry name" value="HATPase_dom"/>
</dbReference>
<dbReference type="InterPro" id="IPR003661">
    <property type="entry name" value="HisK_dim/P_dom"/>
</dbReference>
<evidence type="ECO:0000256" key="5">
    <source>
        <dbReference type="ARBA" id="ARBA00022679"/>
    </source>
</evidence>
<dbReference type="InterPro" id="IPR036890">
    <property type="entry name" value="HATPase_C_sf"/>
</dbReference>
<protein>
    <recommendedName>
        <fullName evidence="3">histidine kinase</fullName>
        <ecNumber evidence="3">2.7.13.3</ecNumber>
    </recommendedName>
</protein>
<dbReference type="SUPFAM" id="SSF47384">
    <property type="entry name" value="Homodimeric domain of signal transducing histidine kinase"/>
    <property type="match status" value="1"/>
</dbReference>
<keyword evidence="10 11" id="KW-0472">Membrane</keyword>
<dbReference type="CDD" id="cd06225">
    <property type="entry name" value="HAMP"/>
    <property type="match status" value="1"/>
</dbReference>
<dbReference type="PROSITE" id="PS50109">
    <property type="entry name" value="HIS_KIN"/>
    <property type="match status" value="1"/>
</dbReference>
<dbReference type="CDD" id="cd16922">
    <property type="entry name" value="HATPase_EvgS-ArcB-TorS-like"/>
    <property type="match status" value="1"/>
</dbReference>
<dbReference type="Proteomes" id="UP000093514">
    <property type="component" value="Unassembled WGS sequence"/>
</dbReference>
<dbReference type="GO" id="GO:0005886">
    <property type="term" value="C:plasma membrane"/>
    <property type="evidence" value="ECO:0007669"/>
    <property type="project" value="TreeGrafter"/>
</dbReference>
<dbReference type="OrthoDB" id="9796330at2"/>
<evidence type="ECO:0000256" key="2">
    <source>
        <dbReference type="ARBA" id="ARBA00004370"/>
    </source>
</evidence>
<dbReference type="SMART" id="SM00304">
    <property type="entry name" value="HAMP"/>
    <property type="match status" value="1"/>
</dbReference>
<comment type="caution">
    <text evidence="14">The sequence shown here is derived from an EMBL/GenBank/DDBJ whole genome shotgun (WGS) entry which is preliminary data.</text>
</comment>
<dbReference type="AlphaFoldDB" id="A0A1C0ACH3"/>
<dbReference type="SUPFAM" id="SSF55874">
    <property type="entry name" value="ATPase domain of HSP90 chaperone/DNA topoisomerase II/histidine kinase"/>
    <property type="match status" value="1"/>
</dbReference>
<comment type="catalytic activity">
    <reaction evidence="1">
        <text>ATP + protein L-histidine = ADP + protein N-phospho-L-histidine.</text>
        <dbReference type="EC" id="2.7.13.3"/>
    </reaction>
</comment>
<keyword evidence="7" id="KW-0418">Kinase</keyword>
<keyword evidence="5" id="KW-0808">Transferase</keyword>
<dbReference type="InterPro" id="IPR003660">
    <property type="entry name" value="HAMP_dom"/>
</dbReference>
<evidence type="ECO:0000256" key="8">
    <source>
        <dbReference type="ARBA" id="ARBA00022989"/>
    </source>
</evidence>
<dbReference type="Pfam" id="PF00512">
    <property type="entry name" value="HisKA"/>
    <property type="match status" value="1"/>
</dbReference>
<dbReference type="EMBL" id="LWDV01000006">
    <property type="protein sequence ID" value="OCL28067.1"/>
    <property type="molecule type" value="Genomic_DNA"/>
</dbReference>
<dbReference type="Pfam" id="PF00672">
    <property type="entry name" value="HAMP"/>
    <property type="match status" value="1"/>
</dbReference>
<dbReference type="GO" id="GO:0000155">
    <property type="term" value="F:phosphorelay sensor kinase activity"/>
    <property type="evidence" value="ECO:0007669"/>
    <property type="project" value="InterPro"/>
</dbReference>
<dbReference type="Pfam" id="PF02518">
    <property type="entry name" value="HATPase_c"/>
    <property type="match status" value="1"/>
</dbReference>
<organism evidence="14 15">
    <name type="scientific">Orenia metallireducens</name>
    <dbReference type="NCBI Taxonomy" id="1413210"/>
    <lineage>
        <taxon>Bacteria</taxon>
        <taxon>Bacillati</taxon>
        <taxon>Bacillota</taxon>
        <taxon>Clostridia</taxon>
        <taxon>Halanaerobiales</taxon>
        <taxon>Halobacteroidaceae</taxon>
        <taxon>Orenia</taxon>
    </lineage>
</organism>
<proteinExistence type="predicted"/>
<feature type="transmembrane region" description="Helical" evidence="11">
    <location>
        <begin position="167"/>
        <end position="190"/>
    </location>
</feature>
<evidence type="ECO:0000256" key="6">
    <source>
        <dbReference type="ARBA" id="ARBA00022692"/>
    </source>
</evidence>
<dbReference type="InterPro" id="IPR005467">
    <property type="entry name" value="His_kinase_dom"/>
</dbReference>
<evidence type="ECO:0000256" key="9">
    <source>
        <dbReference type="ARBA" id="ARBA00023012"/>
    </source>
</evidence>
<dbReference type="Gene3D" id="6.10.340.10">
    <property type="match status" value="1"/>
</dbReference>
<dbReference type="InterPro" id="IPR036097">
    <property type="entry name" value="HisK_dim/P_sf"/>
</dbReference>
<keyword evidence="4" id="KW-0597">Phosphoprotein</keyword>
<keyword evidence="9" id="KW-0902">Two-component regulatory system</keyword>
<evidence type="ECO:0000256" key="4">
    <source>
        <dbReference type="ARBA" id="ARBA00022553"/>
    </source>
</evidence>
<dbReference type="EC" id="2.7.13.3" evidence="3"/>
<reference evidence="15" key="1">
    <citation type="submission" date="2016-07" db="EMBL/GenBank/DDBJ databases">
        <authorList>
            <person name="Florea S."/>
            <person name="Webb J.S."/>
            <person name="Jaromczyk J."/>
            <person name="Schardl C.L."/>
        </authorList>
    </citation>
    <scope>NUCLEOTIDE SEQUENCE [LARGE SCALE GENOMIC DNA]</scope>
    <source>
        <strain evidence="15">Z6</strain>
    </source>
</reference>
<dbReference type="SMART" id="SM00388">
    <property type="entry name" value="HisKA"/>
    <property type="match status" value="1"/>
</dbReference>
<evidence type="ECO:0000256" key="11">
    <source>
        <dbReference type="SAM" id="Phobius"/>
    </source>
</evidence>
<keyword evidence="15" id="KW-1185">Reference proteome</keyword>
<evidence type="ECO:0000313" key="15">
    <source>
        <dbReference type="Proteomes" id="UP000093514"/>
    </source>
</evidence>
<evidence type="ECO:0000256" key="3">
    <source>
        <dbReference type="ARBA" id="ARBA00012438"/>
    </source>
</evidence>
<dbReference type="Gene3D" id="3.30.565.10">
    <property type="entry name" value="Histidine kinase-like ATPase, C-terminal domain"/>
    <property type="match status" value="1"/>
</dbReference>
<dbReference type="RefSeq" id="WP_068715143.1">
    <property type="nucleotide sequence ID" value="NZ_LWDV01000006.1"/>
</dbReference>
<evidence type="ECO:0000256" key="7">
    <source>
        <dbReference type="ARBA" id="ARBA00022777"/>
    </source>
</evidence>
<name>A0A1C0ACH3_9FIRM</name>